<evidence type="ECO:0000259" key="19">
    <source>
        <dbReference type="SMART" id="SM00831"/>
    </source>
</evidence>
<proteinExistence type="inferred from homology"/>
<dbReference type="Gene3D" id="1.20.1110.10">
    <property type="entry name" value="Calcium-transporting ATPase, transmembrane domain"/>
    <property type="match status" value="1"/>
</dbReference>
<dbReference type="InterPro" id="IPR023214">
    <property type="entry name" value="HAD_sf"/>
</dbReference>
<dbReference type="PRINTS" id="PR00121">
    <property type="entry name" value="NAKATPASE"/>
</dbReference>
<evidence type="ECO:0000256" key="4">
    <source>
        <dbReference type="ARBA" id="ARBA00022568"/>
    </source>
</evidence>
<dbReference type="EC" id="7.2.2.10" evidence="17"/>
<dbReference type="InterPro" id="IPR006408">
    <property type="entry name" value="P-type_ATPase_IIB"/>
</dbReference>
<dbReference type="InterPro" id="IPR006068">
    <property type="entry name" value="ATPase_P-typ_cation-transptr_C"/>
</dbReference>
<dbReference type="InterPro" id="IPR001757">
    <property type="entry name" value="P_typ_ATPase"/>
</dbReference>
<dbReference type="GO" id="GO:0005886">
    <property type="term" value="C:plasma membrane"/>
    <property type="evidence" value="ECO:0007669"/>
    <property type="project" value="TreeGrafter"/>
</dbReference>
<dbReference type="GO" id="GO:0016887">
    <property type="term" value="F:ATP hydrolysis activity"/>
    <property type="evidence" value="ECO:0007669"/>
    <property type="project" value="InterPro"/>
</dbReference>
<keyword evidence="3" id="KW-0926">Vacuole</keyword>
<dbReference type="STRING" id="1093900.A0A507B1Z4"/>
<dbReference type="InterPro" id="IPR023299">
    <property type="entry name" value="ATPase_P-typ_cyto_dom_N"/>
</dbReference>
<dbReference type="Pfam" id="PF13246">
    <property type="entry name" value="Cation_ATPase"/>
    <property type="match status" value="1"/>
</dbReference>
<dbReference type="PANTHER" id="PTHR24093">
    <property type="entry name" value="CATION TRANSPORTING ATPASE"/>
    <property type="match status" value="1"/>
</dbReference>
<dbReference type="Pfam" id="PF00689">
    <property type="entry name" value="Cation_ATPase_C"/>
    <property type="match status" value="1"/>
</dbReference>
<gene>
    <name evidence="20" type="ORF">E0L32_000901</name>
</gene>
<name>A0A507B1Z4_9PEZI</name>
<feature type="transmembrane region" description="Helical" evidence="17">
    <location>
        <begin position="379"/>
        <end position="400"/>
    </location>
</feature>
<evidence type="ECO:0000313" key="21">
    <source>
        <dbReference type="Proteomes" id="UP000319257"/>
    </source>
</evidence>
<keyword evidence="21" id="KW-1185">Reference proteome</keyword>
<dbReference type="Pfam" id="PF00122">
    <property type="entry name" value="E1-E2_ATPase"/>
    <property type="match status" value="1"/>
</dbReference>
<evidence type="ECO:0000256" key="12">
    <source>
        <dbReference type="ARBA" id="ARBA00022989"/>
    </source>
</evidence>
<dbReference type="SFLD" id="SFLDG00002">
    <property type="entry name" value="C1.7:_P-type_atpase_like"/>
    <property type="match status" value="1"/>
</dbReference>
<evidence type="ECO:0000256" key="6">
    <source>
        <dbReference type="ARBA" id="ARBA00022723"/>
    </source>
</evidence>
<dbReference type="InterPro" id="IPR004014">
    <property type="entry name" value="ATPase_P-typ_cation-transptr_N"/>
</dbReference>
<dbReference type="GO" id="GO:0005388">
    <property type="term" value="F:P-type calcium transporter activity"/>
    <property type="evidence" value="ECO:0007669"/>
    <property type="project" value="UniProtKB-EC"/>
</dbReference>
<protein>
    <recommendedName>
        <fullName evidence="17">Calcium-transporting ATPase</fullName>
        <ecNumber evidence="17">7.2.2.10</ecNumber>
    </recommendedName>
</protein>
<dbReference type="PANTHER" id="PTHR24093:SF369">
    <property type="entry name" value="CALCIUM-TRANSPORTING ATPASE"/>
    <property type="match status" value="1"/>
</dbReference>
<dbReference type="Proteomes" id="UP000319257">
    <property type="component" value="Unassembled WGS sequence"/>
</dbReference>
<feature type="transmembrane region" description="Helical" evidence="17">
    <location>
        <begin position="420"/>
        <end position="447"/>
    </location>
</feature>
<keyword evidence="8 17" id="KW-0106">Calcium</keyword>
<evidence type="ECO:0000256" key="16">
    <source>
        <dbReference type="ARBA" id="ARBA00059328"/>
    </source>
</evidence>
<keyword evidence="13 17" id="KW-0406">Ion transport</keyword>
<feature type="region of interest" description="Disordered" evidence="18">
    <location>
        <begin position="1"/>
        <end position="26"/>
    </location>
</feature>
<dbReference type="SFLD" id="SFLDS00003">
    <property type="entry name" value="Haloacid_Dehalogenase"/>
    <property type="match status" value="1"/>
</dbReference>
<feature type="transmembrane region" description="Helical" evidence="17">
    <location>
        <begin position="1054"/>
        <end position="1073"/>
    </location>
</feature>
<sequence length="1281" mass="140684">MSNTADDEITAAPATAGRPAPEPRAEEKFEIDFKADEGSVKDNKFAFNPSHLHKLSEARTVPALRAFGGIAGLANGLRTDTKAGLSLDEDQLDGTVTVDAALSAARSEKPLEIALAPESDSHAHQHRRHSVAEVLHLEPADNAFKQAFCDRRRVFGENRLPKQKQKSLLALAWLAFNDKLIFLLTASATISLALGIYEAVVHGEEGGGANLEWVESVTIMVAIVVIVSATALNDKHKAYKFEKLNSKKEEKWVTAIRSGKNRNISVFDLMVGDLVRIEAGDVIPTDGILVEGFGVQCDESPVSGESELVDKTPAQDAERSRNSAGDPFIYSGTRVAHGVGSYLVTAVGPNSMYGRIRLSLRSNVEETPLQVKLARLAKYIIINGFVIGTIFFFILFIRWCVRLKNYQGSPQDKGESFLDIFMLAVTVVVIGVPEGLSLAVAVALAFATTRMLKDNNLVRLLRSCETMGNATTICSDKTGTLTQNKMTVVSGVVGHSFKFEELGDLPPGPENSKDKADEKTVTSATAFTEALSDEVKEMLKANFTLNSTAFERDGEGTGEFVGSSTETALLKFGKEQLGMGPLAEERENAEVIELFPFNGNRKWMAVIVKRGNGYRMLVKGAAEVVLANCHDTLDDPETGLATKDLSAEMKDNLAGLTQEYASRLLRPIALAYRDLDRWPPPGPKKTPSKHHQDDITQHFIHLFHHHMTFVGIFGIRDPLRPEVIDSVRECQSAGVFVRMVTGDNFLTAKAIAAECGIYTAGGIALDGPTFRKLTSAQLDLVIPRLQVLARSSPDDKARLVQHLKKLGETVAVTGDGTNDAFALKAADVGFAMGMSGTEIAKEASSIILMDDNFASIVKALAWGRTVNDAAKKFIQFQFTINITAASLTIISTLVGDVNSAVFAVIQLLWLNLIMDIFAAAALATDYPTSAPLKRRPEPRNAPIINATMWKMILGQAIYQLAVVFSLHYAGEGYFLEPSAQNPGRQLQTFVFNIYMLMQVFNQTNCRRVDNKFNVFEGAWRNPWFIGVQLVTIAGQIIIVFKGGEAFQTEALTGVQWGWSIFFGFLTLPLGALIRMIPDSFVLTAGRVLSPLGFPVMLVVNWFRKRKAKRSGAETAAALERAEAEEQYYDEADEERRLRRMQWQWVKAGLKKDRRFFSRFWRFGRTTKLGNGNIAAGLATAGLEMAGANVVVRFENDRDKATSRGQLDDGEESPQEEELDLVRAIDTSKSSPHDTPYGLEVNTNTSKEDPVIMPEVIQSKLPPSQNPLVWRHLGIWLSDTVE</sequence>
<dbReference type="SUPFAM" id="SSF56784">
    <property type="entry name" value="HAD-like"/>
    <property type="match status" value="1"/>
</dbReference>
<dbReference type="EMBL" id="SKBQ01000003">
    <property type="protein sequence ID" value="TPX12724.1"/>
    <property type="molecule type" value="Genomic_DNA"/>
</dbReference>
<evidence type="ECO:0000256" key="14">
    <source>
        <dbReference type="ARBA" id="ARBA00023136"/>
    </source>
</evidence>
<evidence type="ECO:0000256" key="13">
    <source>
        <dbReference type="ARBA" id="ARBA00023065"/>
    </source>
</evidence>
<dbReference type="Gene3D" id="3.40.50.1000">
    <property type="entry name" value="HAD superfamily/HAD-like"/>
    <property type="match status" value="1"/>
</dbReference>
<reference evidence="20 21" key="1">
    <citation type="submission" date="2019-06" db="EMBL/GenBank/DDBJ databases">
        <title>Draft genome sequence of the filamentous fungus Phialemoniopsis curvata isolated from diesel fuel.</title>
        <authorList>
            <person name="Varaljay V.A."/>
            <person name="Lyon W.J."/>
            <person name="Crouch A.L."/>
            <person name="Drake C.E."/>
            <person name="Hollomon J.M."/>
            <person name="Nadeau L.J."/>
            <person name="Nunn H.S."/>
            <person name="Stevenson B.S."/>
            <person name="Bojanowski C.L."/>
            <person name="Crookes-Goodson W.J."/>
        </authorList>
    </citation>
    <scope>NUCLEOTIDE SEQUENCE [LARGE SCALE GENOMIC DNA]</scope>
    <source>
        <strain evidence="20 21">D216</strain>
    </source>
</reference>
<dbReference type="Pfam" id="PF00690">
    <property type="entry name" value="Cation_ATPase_N"/>
    <property type="match status" value="1"/>
</dbReference>
<comment type="function">
    <text evidence="17">Catalyzes the hydrolysis of ATP coupled with the transport of calcium.</text>
</comment>
<feature type="compositionally biased region" description="Low complexity" evidence="18">
    <location>
        <begin position="10"/>
        <end position="19"/>
    </location>
</feature>
<dbReference type="SUPFAM" id="SSF81653">
    <property type="entry name" value="Calcium ATPase, transduction domain A"/>
    <property type="match status" value="1"/>
</dbReference>
<organism evidence="20 21">
    <name type="scientific">Thyridium curvatum</name>
    <dbReference type="NCBI Taxonomy" id="1093900"/>
    <lineage>
        <taxon>Eukaryota</taxon>
        <taxon>Fungi</taxon>
        <taxon>Dikarya</taxon>
        <taxon>Ascomycota</taxon>
        <taxon>Pezizomycotina</taxon>
        <taxon>Sordariomycetes</taxon>
        <taxon>Sordariomycetidae</taxon>
        <taxon>Thyridiales</taxon>
        <taxon>Thyridiaceae</taxon>
        <taxon>Thyridium</taxon>
    </lineage>
</organism>
<feature type="region of interest" description="Disordered" evidence="18">
    <location>
        <begin position="1224"/>
        <end position="1245"/>
    </location>
</feature>
<dbReference type="SUPFAM" id="SSF81660">
    <property type="entry name" value="Metal cation-transporting ATPase, ATP-binding domain N"/>
    <property type="match status" value="1"/>
</dbReference>
<comment type="similarity">
    <text evidence="17">Belongs to the cation transport ATPase (P-type) (TC 3.A.3) family.</text>
</comment>
<feature type="transmembrane region" description="Helical" evidence="17">
    <location>
        <begin position="900"/>
        <end position="922"/>
    </location>
</feature>
<dbReference type="InterPro" id="IPR018303">
    <property type="entry name" value="ATPase_P-typ_P_site"/>
</dbReference>
<evidence type="ECO:0000256" key="8">
    <source>
        <dbReference type="ARBA" id="ARBA00022837"/>
    </source>
</evidence>
<feature type="compositionally biased region" description="Acidic residues" evidence="18">
    <location>
        <begin position="1207"/>
        <end position="1217"/>
    </location>
</feature>
<dbReference type="InterPro" id="IPR059000">
    <property type="entry name" value="ATPase_P-type_domA"/>
</dbReference>
<dbReference type="GO" id="GO:0005524">
    <property type="term" value="F:ATP binding"/>
    <property type="evidence" value="ECO:0007669"/>
    <property type="project" value="UniProtKB-KW"/>
</dbReference>
<keyword evidence="9 17" id="KW-0067">ATP-binding</keyword>
<evidence type="ECO:0000256" key="17">
    <source>
        <dbReference type="RuleBase" id="RU361146"/>
    </source>
</evidence>
<evidence type="ECO:0000313" key="20">
    <source>
        <dbReference type="EMBL" id="TPX12724.1"/>
    </source>
</evidence>
<dbReference type="Gene3D" id="3.40.1110.10">
    <property type="entry name" value="Calcium-transporting ATPase, cytoplasmic domain N"/>
    <property type="match status" value="1"/>
</dbReference>
<comment type="caution">
    <text evidence="20">The sequence shown here is derived from an EMBL/GenBank/DDBJ whole genome shotgun (WGS) entry which is preliminary data.</text>
</comment>
<keyword evidence="12 17" id="KW-1133">Transmembrane helix</keyword>
<dbReference type="OrthoDB" id="3352408at2759"/>
<comment type="subcellular location">
    <subcellularLocation>
        <location evidence="17">Membrane</location>
        <topology evidence="17">Multi-pass membrane protein</topology>
    </subcellularLocation>
    <subcellularLocation>
        <location evidence="1">Vacuole membrane</location>
        <topology evidence="1">Multi-pass membrane protein</topology>
    </subcellularLocation>
</comment>
<evidence type="ECO:0000256" key="9">
    <source>
        <dbReference type="ARBA" id="ARBA00022840"/>
    </source>
</evidence>
<feature type="transmembrane region" description="Helical" evidence="17">
    <location>
        <begin position="873"/>
        <end position="894"/>
    </location>
</feature>
<comment type="catalytic activity">
    <reaction evidence="15 17">
        <text>Ca(2+)(in) + ATP + H2O = Ca(2+)(out) + ADP + phosphate + H(+)</text>
        <dbReference type="Rhea" id="RHEA:18105"/>
        <dbReference type="ChEBI" id="CHEBI:15377"/>
        <dbReference type="ChEBI" id="CHEBI:15378"/>
        <dbReference type="ChEBI" id="CHEBI:29108"/>
        <dbReference type="ChEBI" id="CHEBI:30616"/>
        <dbReference type="ChEBI" id="CHEBI:43474"/>
        <dbReference type="ChEBI" id="CHEBI:456216"/>
        <dbReference type="EC" id="7.2.2.10"/>
    </reaction>
</comment>
<dbReference type="InterPro" id="IPR023298">
    <property type="entry name" value="ATPase_P-typ_TM_dom_sf"/>
</dbReference>
<dbReference type="GO" id="GO:0006874">
    <property type="term" value="P:intracellular calcium ion homeostasis"/>
    <property type="evidence" value="ECO:0007669"/>
    <property type="project" value="UniProtKB-ARBA"/>
</dbReference>
<dbReference type="PRINTS" id="PR00119">
    <property type="entry name" value="CATATPASE"/>
</dbReference>
<dbReference type="InterPro" id="IPR036412">
    <property type="entry name" value="HAD-like_sf"/>
</dbReference>
<evidence type="ECO:0000256" key="2">
    <source>
        <dbReference type="ARBA" id="ARBA00022448"/>
    </source>
</evidence>
<evidence type="ECO:0000256" key="5">
    <source>
        <dbReference type="ARBA" id="ARBA00022692"/>
    </source>
</evidence>
<feature type="transmembrane region" description="Helical" evidence="17">
    <location>
        <begin position="1023"/>
        <end position="1042"/>
    </location>
</feature>
<dbReference type="InterPro" id="IPR044492">
    <property type="entry name" value="P_typ_ATPase_HD_dom"/>
</dbReference>
<keyword evidence="5 17" id="KW-0812">Transmembrane</keyword>
<dbReference type="Gene3D" id="2.70.150.10">
    <property type="entry name" value="Calcium-transporting ATPase, cytoplasmic transduction domain A"/>
    <property type="match status" value="1"/>
</dbReference>
<dbReference type="InParanoid" id="A0A507B1Z4"/>
<evidence type="ECO:0000256" key="7">
    <source>
        <dbReference type="ARBA" id="ARBA00022741"/>
    </source>
</evidence>
<dbReference type="FunFam" id="2.70.150.10:FF:000028">
    <property type="entry name" value="Calcium-transporting ATPase"/>
    <property type="match status" value="1"/>
</dbReference>
<keyword evidence="2 17" id="KW-0813">Transport</keyword>
<evidence type="ECO:0000256" key="1">
    <source>
        <dbReference type="ARBA" id="ARBA00004128"/>
    </source>
</evidence>
<evidence type="ECO:0000256" key="3">
    <source>
        <dbReference type="ARBA" id="ARBA00022554"/>
    </source>
</evidence>
<evidence type="ECO:0000256" key="18">
    <source>
        <dbReference type="SAM" id="MobiDB-lite"/>
    </source>
</evidence>
<comment type="function">
    <text evidence="16">This magnesium-dependent enzyme catalyzes the hydrolysis of ATP coupled with the transport of calcium. Transports the calcium to the vacuole and participates in the control of the cytosolic free calcium.</text>
</comment>
<dbReference type="FunCoup" id="A0A507B1Z4">
    <property type="interactions" value="419"/>
</dbReference>
<dbReference type="GeneID" id="41968348"/>
<evidence type="ECO:0000256" key="11">
    <source>
        <dbReference type="ARBA" id="ARBA00022967"/>
    </source>
</evidence>
<dbReference type="SMART" id="SM00831">
    <property type="entry name" value="Cation_ATPase_N"/>
    <property type="match status" value="1"/>
</dbReference>
<dbReference type="InterPro" id="IPR008250">
    <property type="entry name" value="ATPase_P-typ_transduc_dom_A_sf"/>
</dbReference>
<evidence type="ECO:0000256" key="10">
    <source>
        <dbReference type="ARBA" id="ARBA00022842"/>
    </source>
</evidence>
<keyword evidence="7 17" id="KW-0547">Nucleotide-binding</keyword>
<dbReference type="RefSeq" id="XP_030994435.1">
    <property type="nucleotide sequence ID" value="XM_031143934.1"/>
</dbReference>
<keyword evidence="14 17" id="KW-0472">Membrane</keyword>
<dbReference type="Pfam" id="PF08282">
    <property type="entry name" value="Hydrolase_3"/>
    <property type="match status" value="1"/>
</dbReference>
<keyword evidence="11" id="KW-1278">Translocase</keyword>
<dbReference type="NCBIfam" id="TIGR01517">
    <property type="entry name" value="ATPase-IIB_Ca"/>
    <property type="match status" value="1"/>
</dbReference>
<dbReference type="GO" id="GO:0046872">
    <property type="term" value="F:metal ion binding"/>
    <property type="evidence" value="ECO:0007669"/>
    <property type="project" value="UniProtKB-KW"/>
</dbReference>
<feature type="region of interest" description="Disordered" evidence="18">
    <location>
        <begin position="1198"/>
        <end position="1217"/>
    </location>
</feature>
<feature type="transmembrane region" description="Helical" evidence="17">
    <location>
        <begin position="213"/>
        <end position="233"/>
    </location>
</feature>
<keyword evidence="10" id="KW-0460">Magnesium</keyword>
<keyword evidence="4 17" id="KW-0109">Calcium transport</keyword>
<accession>A0A507B1Z4</accession>
<dbReference type="PROSITE" id="PS00154">
    <property type="entry name" value="ATPASE_E1_E2"/>
    <property type="match status" value="1"/>
</dbReference>
<feature type="transmembrane region" description="Helical" evidence="17">
    <location>
        <begin position="943"/>
        <end position="968"/>
    </location>
</feature>
<dbReference type="SFLD" id="SFLDF00027">
    <property type="entry name" value="p-type_atpase"/>
    <property type="match status" value="1"/>
</dbReference>
<dbReference type="GO" id="GO:0005774">
    <property type="term" value="C:vacuolar membrane"/>
    <property type="evidence" value="ECO:0007669"/>
    <property type="project" value="UniProtKB-SubCell"/>
</dbReference>
<dbReference type="NCBIfam" id="TIGR01494">
    <property type="entry name" value="ATPase_P-type"/>
    <property type="match status" value="2"/>
</dbReference>
<keyword evidence="6" id="KW-0479">Metal-binding</keyword>
<dbReference type="FunFam" id="3.40.50.1000:FF:000018">
    <property type="entry name" value="Calcium-transporting ATPase"/>
    <property type="match status" value="1"/>
</dbReference>
<feature type="domain" description="Cation-transporting P-type ATPase N-terminal" evidence="19">
    <location>
        <begin position="122"/>
        <end position="196"/>
    </location>
</feature>
<dbReference type="SUPFAM" id="SSF81665">
    <property type="entry name" value="Calcium ATPase, transmembrane domain M"/>
    <property type="match status" value="1"/>
</dbReference>
<feature type="region of interest" description="Disordered" evidence="18">
    <location>
        <begin position="300"/>
        <end position="322"/>
    </location>
</feature>
<evidence type="ECO:0000256" key="15">
    <source>
        <dbReference type="ARBA" id="ARBA00048694"/>
    </source>
</evidence>
<feature type="transmembrane region" description="Helical" evidence="17">
    <location>
        <begin position="1079"/>
        <end position="1102"/>
    </location>
</feature>
<feature type="transmembrane region" description="Helical" evidence="17">
    <location>
        <begin position="168"/>
        <end position="193"/>
    </location>
</feature>